<dbReference type="GO" id="GO:0016020">
    <property type="term" value="C:membrane"/>
    <property type="evidence" value="ECO:0007669"/>
    <property type="project" value="UniProtKB-SubCell"/>
</dbReference>
<dbReference type="InterPro" id="IPR020966">
    <property type="entry name" value="ALMT"/>
</dbReference>
<protein>
    <submittedName>
        <fullName evidence="6">Uncharacterized protein</fullName>
    </submittedName>
</protein>
<name>A0A6A4HYK6_9AGAR</name>
<feature type="transmembrane region" description="Helical" evidence="5">
    <location>
        <begin position="55"/>
        <end position="75"/>
    </location>
</feature>
<keyword evidence="3 5" id="KW-1133">Transmembrane helix</keyword>
<evidence type="ECO:0000313" key="6">
    <source>
        <dbReference type="EMBL" id="KAE9403101.1"/>
    </source>
</evidence>
<accession>A0A6A4HYK6</accession>
<evidence type="ECO:0000256" key="2">
    <source>
        <dbReference type="ARBA" id="ARBA00022692"/>
    </source>
</evidence>
<keyword evidence="7" id="KW-1185">Reference proteome</keyword>
<evidence type="ECO:0000256" key="5">
    <source>
        <dbReference type="SAM" id="Phobius"/>
    </source>
</evidence>
<sequence>FIGRIQQGLWSLGKRLNERDTKFAVKVGMATAILAAPAFFDSTRAVFVKYQGDWALISFFVVMSPTIGATNFLGLHRILGTLCV</sequence>
<dbReference type="PANTHER" id="PTHR47804:SF1">
    <property type="entry name" value="DUF2421 DOMAIN-CONTAINING PROTEIN"/>
    <property type="match status" value="1"/>
</dbReference>
<dbReference type="GO" id="GO:0015743">
    <property type="term" value="P:malate transport"/>
    <property type="evidence" value="ECO:0007669"/>
    <property type="project" value="InterPro"/>
</dbReference>
<dbReference type="OrthoDB" id="68611at2759"/>
<dbReference type="Pfam" id="PF11744">
    <property type="entry name" value="ALMT"/>
    <property type="match status" value="1"/>
</dbReference>
<keyword evidence="4 5" id="KW-0472">Membrane</keyword>
<reference evidence="6" key="1">
    <citation type="journal article" date="2019" name="Environ. Microbiol.">
        <title>Fungal ecological strategies reflected in gene transcription - a case study of two litter decomposers.</title>
        <authorList>
            <person name="Barbi F."/>
            <person name="Kohler A."/>
            <person name="Barry K."/>
            <person name="Baskaran P."/>
            <person name="Daum C."/>
            <person name="Fauchery L."/>
            <person name="Ihrmark K."/>
            <person name="Kuo A."/>
            <person name="LaButti K."/>
            <person name="Lipzen A."/>
            <person name="Morin E."/>
            <person name="Grigoriev I.V."/>
            <person name="Henrissat B."/>
            <person name="Lindahl B."/>
            <person name="Martin F."/>
        </authorList>
    </citation>
    <scope>NUCLEOTIDE SEQUENCE</scope>
    <source>
        <strain evidence="6">JB14</strain>
    </source>
</reference>
<gene>
    <name evidence="6" type="ORF">BT96DRAFT_788775</name>
</gene>
<dbReference type="Proteomes" id="UP000799118">
    <property type="component" value="Unassembled WGS sequence"/>
</dbReference>
<feature type="non-terminal residue" evidence="6">
    <location>
        <position position="1"/>
    </location>
</feature>
<evidence type="ECO:0000256" key="3">
    <source>
        <dbReference type="ARBA" id="ARBA00022989"/>
    </source>
</evidence>
<organism evidence="6 7">
    <name type="scientific">Gymnopus androsaceus JB14</name>
    <dbReference type="NCBI Taxonomy" id="1447944"/>
    <lineage>
        <taxon>Eukaryota</taxon>
        <taxon>Fungi</taxon>
        <taxon>Dikarya</taxon>
        <taxon>Basidiomycota</taxon>
        <taxon>Agaricomycotina</taxon>
        <taxon>Agaricomycetes</taxon>
        <taxon>Agaricomycetidae</taxon>
        <taxon>Agaricales</taxon>
        <taxon>Marasmiineae</taxon>
        <taxon>Omphalotaceae</taxon>
        <taxon>Gymnopus</taxon>
    </lineage>
</organism>
<dbReference type="AlphaFoldDB" id="A0A6A4HYK6"/>
<feature type="non-terminal residue" evidence="6">
    <location>
        <position position="84"/>
    </location>
</feature>
<feature type="transmembrane region" description="Helical" evidence="5">
    <location>
        <begin position="23"/>
        <end position="40"/>
    </location>
</feature>
<dbReference type="InterPro" id="IPR052430">
    <property type="entry name" value="IVT-Associated"/>
</dbReference>
<proteinExistence type="predicted"/>
<dbReference type="PANTHER" id="PTHR47804">
    <property type="entry name" value="60S RIBOSOMAL PROTEIN L19"/>
    <property type="match status" value="1"/>
</dbReference>
<comment type="subcellular location">
    <subcellularLocation>
        <location evidence="1">Membrane</location>
        <topology evidence="1">Multi-pass membrane protein</topology>
    </subcellularLocation>
</comment>
<evidence type="ECO:0000256" key="4">
    <source>
        <dbReference type="ARBA" id="ARBA00023136"/>
    </source>
</evidence>
<evidence type="ECO:0000256" key="1">
    <source>
        <dbReference type="ARBA" id="ARBA00004141"/>
    </source>
</evidence>
<dbReference type="EMBL" id="ML769428">
    <property type="protein sequence ID" value="KAE9403101.1"/>
    <property type="molecule type" value="Genomic_DNA"/>
</dbReference>
<evidence type="ECO:0000313" key="7">
    <source>
        <dbReference type="Proteomes" id="UP000799118"/>
    </source>
</evidence>
<keyword evidence="2 5" id="KW-0812">Transmembrane</keyword>